<dbReference type="GO" id="GO:0000166">
    <property type="term" value="F:nucleotide binding"/>
    <property type="evidence" value="ECO:0007669"/>
    <property type="project" value="UniProtKB-KW"/>
</dbReference>
<dbReference type="EC" id="2.4.1.122" evidence="4"/>
<keyword evidence="8" id="KW-0547">Nucleotide-binding</keyword>
<evidence type="ECO:0000313" key="14">
    <source>
        <dbReference type="EMBL" id="OIW26682.1"/>
    </source>
</evidence>
<evidence type="ECO:0000256" key="2">
    <source>
        <dbReference type="ARBA" id="ARBA00004922"/>
    </source>
</evidence>
<keyword evidence="5" id="KW-0328">Glycosyltransferase</keyword>
<dbReference type="Proteomes" id="UP000182658">
    <property type="component" value="Unassembled WGS sequence"/>
</dbReference>
<evidence type="ECO:0000256" key="10">
    <source>
        <dbReference type="ARBA" id="ARBA00022989"/>
    </source>
</evidence>
<organism evidence="14 15">
    <name type="scientific">Coniochaeta ligniaria NRRL 30616</name>
    <dbReference type="NCBI Taxonomy" id="1408157"/>
    <lineage>
        <taxon>Eukaryota</taxon>
        <taxon>Fungi</taxon>
        <taxon>Dikarya</taxon>
        <taxon>Ascomycota</taxon>
        <taxon>Pezizomycotina</taxon>
        <taxon>Sordariomycetes</taxon>
        <taxon>Sordariomycetidae</taxon>
        <taxon>Coniochaetales</taxon>
        <taxon>Coniochaetaceae</taxon>
        <taxon>Coniochaeta</taxon>
    </lineage>
</organism>
<gene>
    <name evidence="14" type="ORF">CONLIGDRAFT_634916</name>
</gene>
<evidence type="ECO:0000259" key="13">
    <source>
        <dbReference type="Pfam" id="PF02434"/>
    </source>
</evidence>
<dbReference type="STRING" id="1408157.A0A1J7JGE8"/>
<sequence>MALHIIPMQVLLNKRFSRTFLFAALIVVSLSLTLYWSGASPRLRDNARGHSLTLPSWLSGPADSPSAAAPEIYPYETTSQFFPVSIPDATKAKTSDLCASFPSHLTQRIQPVLKMGHGESRSKIEAQLDTVSACFSQDELLIFSDLDETIRGRSVIDILADLPESYRHDNPDFDNYLLMQEMRRNGTLDTDVEAAKKIDGWRLDKYKFLPGLERAWAMRPGRDWYVFYETDTYIVWDNLFRFLSTLDPSKPHYMGSPSPGRVDEASKDKTKTWFANGGPGYVLSRAAVEALLVRKVDGATGRYVDPPLTLRWLDLLRRDCCGDSVMGWTLWNVSIPVEGYWPLFNPHPMHGVPYSDLYWCQPVITLHKTTPGDMAELWRWEHGRRRRDKPLLYQDLWSFRHPGDAETALLKDWDNGRWADYKPPPEAKIDSAATCRSACEASDRCLQFLWRGLDAGECVLMFQIRYGQARKPDVVTDYGEEKQPDGSVKKVVTKETRVDYTSGWMVERIQRWREERTCEAVQWVGPSITRIF</sequence>
<accession>A0A1J7JGE8</accession>
<evidence type="ECO:0000256" key="7">
    <source>
        <dbReference type="ARBA" id="ARBA00022692"/>
    </source>
</evidence>
<dbReference type="InterPro" id="IPR003378">
    <property type="entry name" value="Fringe-like_glycosylTrfase"/>
</dbReference>
<evidence type="ECO:0000256" key="5">
    <source>
        <dbReference type="ARBA" id="ARBA00022676"/>
    </source>
</evidence>
<dbReference type="PANTHER" id="PTHR23033">
    <property type="entry name" value="BETA1,3-GALACTOSYLTRANSFERASE"/>
    <property type="match status" value="1"/>
</dbReference>
<keyword evidence="15" id="KW-1185">Reference proteome</keyword>
<evidence type="ECO:0000256" key="12">
    <source>
        <dbReference type="SAM" id="Phobius"/>
    </source>
</evidence>
<dbReference type="GO" id="GO:0016020">
    <property type="term" value="C:membrane"/>
    <property type="evidence" value="ECO:0007669"/>
    <property type="project" value="UniProtKB-SubCell"/>
</dbReference>
<comment type="similarity">
    <text evidence="3">Belongs to the glycosyltransferase 31 family. Beta3-Gal-T subfamily.</text>
</comment>
<keyword evidence="11 12" id="KW-0472">Membrane</keyword>
<evidence type="ECO:0000256" key="6">
    <source>
        <dbReference type="ARBA" id="ARBA00022679"/>
    </source>
</evidence>
<dbReference type="PANTHER" id="PTHR23033:SF43">
    <property type="entry name" value="APPLE DOMAIN-CONTAINING PROTEIN"/>
    <property type="match status" value="1"/>
</dbReference>
<evidence type="ECO:0000256" key="1">
    <source>
        <dbReference type="ARBA" id="ARBA00004606"/>
    </source>
</evidence>
<dbReference type="GO" id="GO:0016263">
    <property type="term" value="F:glycoprotein-N-acetylgalactosamine 3-beta-galactosyltransferase activity"/>
    <property type="evidence" value="ECO:0007669"/>
    <property type="project" value="UniProtKB-EC"/>
</dbReference>
<evidence type="ECO:0000256" key="9">
    <source>
        <dbReference type="ARBA" id="ARBA00022968"/>
    </source>
</evidence>
<keyword evidence="6" id="KW-0808">Transferase</keyword>
<comment type="pathway">
    <text evidence="2">Protein modification; protein glycosylation.</text>
</comment>
<dbReference type="AlphaFoldDB" id="A0A1J7JGE8"/>
<protein>
    <recommendedName>
        <fullName evidence="4">N-acetylgalactosaminide beta-1,3-galactosyltransferase</fullName>
        <ecNumber evidence="4">2.4.1.122</ecNumber>
    </recommendedName>
</protein>
<reference evidence="14 15" key="1">
    <citation type="submission" date="2016-10" db="EMBL/GenBank/DDBJ databases">
        <title>Draft genome sequence of Coniochaeta ligniaria NRRL30616, a lignocellulolytic fungus for bioabatement of inhibitors in plant biomass hydrolysates.</title>
        <authorList>
            <consortium name="DOE Joint Genome Institute"/>
            <person name="Jimenez D.J."/>
            <person name="Hector R.E."/>
            <person name="Riley R."/>
            <person name="Sun H."/>
            <person name="Grigoriev I.V."/>
            <person name="Van Elsas J.D."/>
            <person name="Nichols N.N."/>
        </authorList>
    </citation>
    <scope>NUCLEOTIDE SEQUENCE [LARGE SCALE GENOMIC DNA]</scope>
    <source>
        <strain evidence="14 15">NRRL 30616</strain>
    </source>
</reference>
<keyword evidence="10 12" id="KW-1133">Transmembrane helix</keyword>
<dbReference type="InParanoid" id="A0A1J7JGE8"/>
<feature type="transmembrane region" description="Helical" evidence="12">
    <location>
        <begin position="20"/>
        <end position="38"/>
    </location>
</feature>
<dbReference type="Pfam" id="PF02434">
    <property type="entry name" value="Fringe"/>
    <property type="match status" value="1"/>
</dbReference>
<evidence type="ECO:0000256" key="4">
    <source>
        <dbReference type="ARBA" id="ARBA00012557"/>
    </source>
</evidence>
<name>A0A1J7JGE8_9PEZI</name>
<evidence type="ECO:0000256" key="8">
    <source>
        <dbReference type="ARBA" id="ARBA00022741"/>
    </source>
</evidence>
<keyword evidence="9" id="KW-0735">Signal-anchor</keyword>
<proteinExistence type="inferred from homology"/>
<evidence type="ECO:0000256" key="3">
    <source>
        <dbReference type="ARBA" id="ARBA00006462"/>
    </source>
</evidence>
<dbReference type="EMBL" id="KV875100">
    <property type="protein sequence ID" value="OIW26682.1"/>
    <property type="molecule type" value="Genomic_DNA"/>
</dbReference>
<evidence type="ECO:0000313" key="15">
    <source>
        <dbReference type="Proteomes" id="UP000182658"/>
    </source>
</evidence>
<comment type="subcellular location">
    <subcellularLocation>
        <location evidence="1">Membrane</location>
        <topology evidence="1">Single-pass type II membrane protein</topology>
    </subcellularLocation>
</comment>
<dbReference type="OrthoDB" id="414175at2759"/>
<keyword evidence="7 12" id="KW-0812">Transmembrane</keyword>
<dbReference type="InterPro" id="IPR026050">
    <property type="entry name" value="C1GALT1/C1GALT1_chp1"/>
</dbReference>
<evidence type="ECO:0000256" key="11">
    <source>
        <dbReference type="ARBA" id="ARBA00023136"/>
    </source>
</evidence>
<feature type="domain" description="Fringe-like glycosyltransferase" evidence="13">
    <location>
        <begin position="218"/>
        <end position="291"/>
    </location>
</feature>
<dbReference type="Gene3D" id="3.90.550.50">
    <property type="match status" value="1"/>
</dbReference>